<dbReference type="RefSeq" id="WP_380806490.1">
    <property type="nucleotide sequence ID" value="NZ_JBHSFZ010000058.1"/>
</dbReference>
<dbReference type="Pfam" id="PF13561">
    <property type="entry name" value="adh_short_C2"/>
    <property type="match status" value="1"/>
</dbReference>
<dbReference type="Proteomes" id="UP001595957">
    <property type="component" value="Unassembled WGS sequence"/>
</dbReference>
<dbReference type="PROSITE" id="PS00061">
    <property type="entry name" value="ADH_SHORT"/>
    <property type="match status" value="1"/>
</dbReference>
<dbReference type="Gene3D" id="3.40.50.720">
    <property type="entry name" value="NAD(P)-binding Rossmann-like Domain"/>
    <property type="match status" value="1"/>
</dbReference>
<dbReference type="PRINTS" id="PR00080">
    <property type="entry name" value="SDRFAMILY"/>
</dbReference>
<dbReference type="PANTHER" id="PTHR24321:SF8">
    <property type="entry name" value="ESTRADIOL 17-BETA-DEHYDROGENASE 8-RELATED"/>
    <property type="match status" value="1"/>
</dbReference>
<gene>
    <name evidence="5" type="ORF">ACFO3E_16795</name>
</gene>
<sequence length="245" mass="25750">MTRRLDGRKIVITGAASGMGKDIAQLFGSEGAMLFLLDRDAAGIDTVAAPLGAKGLVCDVTDSRGVENAIGQAAHAMGGIDGIVNAAGIFYAEPFDLLSSEKWDRMLAVNLTGPANIVRAALPSLRAADRATIVNIASVSGLMPMEGTSGYSASKAGLIMFTRCLGLELGPNIRVNAICPGSVKTEMTRFIWENPEHVERASSRVALNRMGEVGDISTVALFLTTDDSAFMTGAWLPVDGGFAWR</sequence>
<evidence type="ECO:0000256" key="1">
    <source>
        <dbReference type="ARBA" id="ARBA00006484"/>
    </source>
</evidence>
<evidence type="ECO:0000256" key="2">
    <source>
        <dbReference type="ARBA" id="ARBA00023002"/>
    </source>
</evidence>
<dbReference type="PANTHER" id="PTHR24321">
    <property type="entry name" value="DEHYDROGENASES, SHORT CHAIN"/>
    <property type="match status" value="1"/>
</dbReference>
<keyword evidence="2 5" id="KW-0560">Oxidoreductase</keyword>
<evidence type="ECO:0000256" key="3">
    <source>
        <dbReference type="ARBA" id="ARBA00023027"/>
    </source>
</evidence>
<evidence type="ECO:0000259" key="4">
    <source>
        <dbReference type="SMART" id="SM00822"/>
    </source>
</evidence>
<dbReference type="EC" id="1.1.1.-" evidence="5"/>
<dbReference type="EMBL" id="JBHSFZ010000058">
    <property type="protein sequence ID" value="MFC4595821.1"/>
    <property type="molecule type" value="Genomic_DNA"/>
</dbReference>
<dbReference type="SMART" id="SM00822">
    <property type="entry name" value="PKS_KR"/>
    <property type="match status" value="1"/>
</dbReference>
<organism evidence="5 6">
    <name type="scientific">Sphingobium tyrosinilyticum</name>
    <dbReference type="NCBI Taxonomy" id="2715436"/>
    <lineage>
        <taxon>Bacteria</taxon>
        <taxon>Pseudomonadati</taxon>
        <taxon>Pseudomonadota</taxon>
        <taxon>Alphaproteobacteria</taxon>
        <taxon>Sphingomonadales</taxon>
        <taxon>Sphingomonadaceae</taxon>
        <taxon>Sphingobium</taxon>
    </lineage>
</organism>
<keyword evidence="6" id="KW-1185">Reference proteome</keyword>
<dbReference type="PRINTS" id="PR00081">
    <property type="entry name" value="GDHRDH"/>
</dbReference>
<dbReference type="InterPro" id="IPR057326">
    <property type="entry name" value="KR_dom"/>
</dbReference>
<evidence type="ECO:0000313" key="6">
    <source>
        <dbReference type="Proteomes" id="UP001595957"/>
    </source>
</evidence>
<name>A0ABV9F1R2_9SPHN</name>
<dbReference type="CDD" id="cd05233">
    <property type="entry name" value="SDR_c"/>
    <property type="match status" value="1"/>
</dbReference>
<dbReference type="GO" id="GO:0016491">
    <property type="term" value="F:oxidoreductase activity"/>
    <property type="evidence" value="ECO:0007669"/>
    <property type="project" value="UniProtKB-KW"/>
</dbReference>
<feature type="domain" description="Ketoreductase" evidence="4">
    <location>
        <begin position="8"/>
        <end position="184"/>
    </location>
</feature>
<keyword evidence="3" id="KW-0520">NAD</keyword>
<reference evidence="6" key="1">
    <citation type="journal article" date="2019" name="Int. J. Syst. Evol. Microbiol.">
        <title>The Global Catalogue of Microorganisms (GCM) 10K type strain sequencing project: providing services to taxonomists for standard genome sequencing and annotation.</title>
        <authorList>
            <consortium name="The Broad Institute Genomics Platform"/>
            <consortium name="The Broad Institute Genome Sequencing Center for Infectious Disease"/>
            <person name="Wu L."/>
            <person name="Ma J."/>
        </authorList>
    </citation>
    <scope>NUCLEOTIDE SEQUENCE [LARGE SCALE GENOMIC DNA]</scope>
    <source>
        <strain evidence="6">NBRC 103632</strain>
    </source>
</reference>
<protein>
    <submittedName>
        <fullName evidence="5">SDR family NAD(P)-dependent oxidoreductase</fullName>
        <ecNumber evidence="5">1.1.1.-</ecNumber>
    </submittedName>
</protein>
<comment type="similarity">
    <text evidence="1">Belongs to the short-chain dehydrogenases/reductases (SDR) family.</text>
</comment>
<comment type="caution">
    <text evidence="5">The sequence shown here is derived from an EMBL/GenBank/DDBJ whole genome shotgun (WGS) entry which is preliminary data.</text>
</comment>
<dbReference type="InterPro" id="IPR002347">
    <property type="entry name" value="SDR_fam"/>
</dbReference>
<accession>A0ABV9F1R2</accession>
<dbReference type="SUPFAM" id="SSF51735">
    <property type="entry name" value="NAD(P)-binding Rossmann-fold domains"/>
    <property type="match status" value="1"/>
</dbReference>
<dbReference type="InterPro" id="IPR020904">
    <property type="entry name" value="Sc_DH/Rdtase_CS"/>
</dbReference>
<proteinExistence type="inferred from homology"/>
<dbReference type="InterPro" id="IPR036291">
    <property type="entry name" value="NAD(P)-bd_dom_sf"/>
</dbReference>
<evidence type="ECO:0000313" key="5">
    <source>
        <dbReference type="EMBL" id="MFC4595821.1"/>
    </source>
</evidence>